<dbReference type="Proteomes" id="UP000325827">
    <property type="component" value="Unassembled WGS sequence"/>
</dbReference>
<evidence type="ECO:0000313" key="1">
    <source>
        <dbReference type="EMBL" id="KAA9110166.1"/>
    </source>
</evidence>
<dbReference type="OrthoDB" id="5045212at2"/>
<organism evidence="1 2">
    <name type="scientific">Microbacterium rhizomatis</name>
    <dbReference type="NCBI Taxonomy" id="1631477"/>
    <lineage>
        <taxon>Bacteria</taxon>
        <taxon>Bacillati</taxon>
        <taxon>Actinomycetota</taxon>
        <taxon>Actinomycetes</taxon>
        <taxon>Micrococcales</taxon>
        <taxon>Microbacteriaceae</taxon>
        <taxon>Microbacterium</taxon>
    </lineage>
</organism>
<gene>
    <name evidence="1" type="ORF">F6B43_00185</name>
</gene>
<keyword evidence="2" id="KW-1185">Reference proteome</keyword>
<protein>
    <submittedName>
        <fullName evidence="1">IS1 family transposase</fullName>
    </submittedName>
</protein>
<proteinExistence type="predicted"/>
<dbReference type="EMBL" id="VYSA01000001">
    <property type="protein sequence ID" value="KAA9110166.1"/>
    <property type="molecule type" value="Genomic_DNA"/>
</dbReference>
<reference evidence="2" key="1">
    <citation type="submission" date="2019-09" db="EMBL/GenBank/DDBJ databases">
        <title>Mumia zhuanghuii sp. nov. isolated from the intestinal contents of plateau pika (Ochotona curzoniae) in the Qinghai-Tibet plateau of China.</title>
        <authorList>
            <person name="Tian Z."/>
        </authorList>
    </citation>
    <scope>NUCLEOTIDE SEQUENCE [LARGE SCALE GENOMIC DNA]</scope>
    <source>
        <strain evidence="2">JCM 30598</strain>
    </source>
</reference>
<name>A0A5J5J247_9MICO</name>
<evidence type="ECO:0000313" key="2">
    <source>
        <dbReference type="Proteomes" id="UP000325827"/>
    </source>
</evidence>
<comment type="caution">
    <text evidence="1">The sequence shown here is derived from an EMBL/GenBank/DDBJ whole genome shotgun (WGS) entry which is preliminary data.</text>
</comment>
<sequence length="283" mass="30917">MPVEARKGALICDRCYRSLRRHLEDAADLIGHLRSIADPTKAAVYDRVSTGGSRPDIPAPVSADLIDSSNDIMKTLREWALRVQFPDQGWRAMGLEAGIDAAAAYDDAAGCADVILADFERLVNTVDVKLLGDAVLTRHDLRAPVPWWSVADGLARWSLEDNRARWATTPCPDCGSKTVLVMPPRRVGMSARYACKSCAFDKTDRDDGGFWAEAFAEEIPEAKPLPHDPRRLTLTQAAKLVGRTTGTVRGWVKSGDLTGEMGRYWEADVQAVAAQRRGEGVAA</sequence>
<accession>A0A5J5J247</accession>
<dbReference type="AlphaFoldDB" id="A0A5J5J247"/>